<evidence type="ECO:0000259" key="2">
    <source>
        <dbReference type="Pfam" id="PF13670"/>
    </source>
</evidence>
<dbReference type="EMBL" id="FWPT01000001">
    <property type="protein sequence ID" value="SMA35182.1"/>
    <property type="molecule type" value="Genomic_DNA"/>
</dbReference>
<accession>A0A1X7AH90</accession>
<dbReference type="OrthoDB" id="5772663at2"/>
<organism evidence="3 4">
    <name type="scientific">Parendozoicomonas haliclonae</name>
    <dbReference type="NCBI Taxonomy" id="1960125"/>
    <lineage>
        <taxon>Bacteria</taxon>
        <taxon>Pseudomonadati</taxon>
        <taxon>Pseudomonadota</taxon>
        <taxon>Gammaproteobacteria</taxon>
        <taxon>Oceanospirillales</taxon>
        <taxon>Endozoicomonadaceae</taxon>
        <taxon>Parendozoicomonas</taxon>
    </lineage>
</organism>
<dbReference type="Pfam" id="PF13670">
    <property type="entry name" value="PepSY_2"/>
    <property type="match status" value="1"/>
</dbReference>
<feature type="signal peptide" evidence="1">
    <location>
        <begin position="1"/>
        <end position="38"/>
    </location>
</feature>
<evidence type="ECO:0000256" key="1">
    <source>
        <dbReference type="SAM" id="SignalP"/>
    </source>
</evidence>
<gene>
    <name evidence="3" type="ORF">EHSB41UT_00501</name>
</gene>
<dbReference type="RefSeq" id="WP_087106538.1">
    <property type="nucleotide sequence ID" value="NZ_CBCSCN010000004.1"/>
</dbReference>
<dbReference type="Gene3D" id="3.10.450.40">
    <property type="match status" value="1"/>
</dbReference>
<dbReference type="InterPro" id="IPR025711">
    <property type="entry name" value="PepSY"/>
</dbReference>
<sequence>MGLGHDEVGEVYSRIKSLKRAAAIGITLSTLFSLPLQAADIQQPEAQQPIDLHQVVRILQDQGFHDIRSIEFNDSRQQYEVDARNQRGKKVDIELDANNGKILKVERD</sequence>
<evidence type="ECO:0000313" key="4">
    <source>
        <dbReference type="Proteomes" id="UP000196573"/>
    </source>
</evidence>
<dbReference type="AlphaFoldDB" id="A0A1X7AH90"/>
<feature type="domain" description="PepSY" evidence="2">
    <location>
        <begin position="26"/>
        <end position="105"/>
    </location>
</feature>
<proteinExistence type="predicted"/>
<protein>
    <recommendedName>
        <fullName evidence="2">PepSY domain-containing protein</fullName>
    </recommendedName>
</protein>
<feature type="chain" id="PRO_5013298885" description="PepSY domain-containing protein" evidence="1">
    <location>
        <begin position="39"/>
        <end position="108"/>
    </location>
</feature>
<name>A0A1X7AH90_9GAMM</name>
<keyword evidence="1" id="KW-0732">Signal</keyword>
<reference evidence="3 4" key="1">
    <citation type="submission" date="2017-03" db="EMBL/GenBank/DDBJ databases">
        <authorList>
            <person name="Afonso C.L."/>
            <person name="Miller P.J."/>
            <person name="Scott M.A."/>
            <person name="Spackman E."/>
            <person name="Goraichik I."/>
            <person name="Dimitrov K.M."/>
            <person name="Suarez D.L."/>
            <person name="Swayne D.E."/>
        </authorList>
    </citation>
    <scope>NUCLEOTIDE SEQUENCE [LARGE SCALE GENOMIC DNA]</scope>
    <source>
        <strain evidence="3">SB41UT1</strain>
    </source>
</reference>
<keyword evidence="4" id="KW-1185">Reference proteome</keyword>
<evidence type="ECO:0000313" key="3">
    <source>
        <dbReference type="EMBL" id="SMA35182.1"/>
    </source>
</evidence>
<dbReference type="Proteomes" id="UP000196573">
    <property type="component" value="Unassembled WGS sequence"/>
</dbReference>